<evidence type="ECO:0000256" key="4">
    <source>
        <dbReference type="RuleBase" id="RU003719"/>
    </source>
</evidence>
<dbReference type="InterPro" id="IPR036291">
    <property type="entry name" value="NAD(P)-bd_dom_sf"/>
</dbReference>
<gene>
    <name evidence="7" type="ORF">NQ502_16690</name>
</gene>
<evidence type="ECO:0000259" key="5">
    <source>
        <dbReference type="Pfam" id="PF00389"/>
    </source>
</evidence>
<dbReference type="SUPFAM" id="SSF52283">
    <property type="entry name" value="Formate/glycerate dehydrogenase catalytic domain-like"/>
    <property type="match status" value="1"/>
</dbReference>
<keyword evidence="2 4" id="KW-0560">Oxidoreductase</keyword>
<dbReference type="EMBL" id="CP102290">
    <property type="protein sequence ID" value="UWP58987.1"/>
    <property type="molecule type" value="Genomic_DNA"/>
</dbReference>
<name>A0ABY5VFD8_9FIRM</name>
<dbReference type="PANTHER" id="PTHR43761">
    <property type="entry name" value="D-ISOMER SPECIFIC 2-HYDROXYACID DEHYDROGENASE FAMILY PROTEIN (AFU_ORTHOLOGUE AFUA_1G13630)"/>
    <property type="match status" value="1"/>
</dbReference>
<dbReference type="RefSeq" id="WP_028527263.1">
    <property type="nucleotide sequence ID" value="NZ_CABLBR010000001.1"/>
</dbReference>
<dbReference type="SUPFAM" id="SSF51735">
    <property type="entry name" value="NAD(P)-binding Rossmann-fold domains"/>
    <property type="match status" value="1"/>
</dbReference>
<evidence type="ECO:0000256" key="2">
    <source>
        <dbReference type="ARBA" id="ARBA00023002"/>
    </source>
</evidence>
<dbReference type="InterPro" id="IPR029752">
    <property type="entry name" value="D-isomer_DH_CS1"/>
</dbReference>
<dbReference type="Proteomes" id="UP001060164">
    <property type="component" value="Chromosome"/>
</dbReference>
<keyword evidence="3" id="KW-0520">NAD</keyword>
<dbReference type="Gene3D" id="3.40.50.720">
    <property type="entry name" value="NAD(P)-binding Rossmann-like Domain"/>
    <property type="match status" value="2"/>
</dbReference>
<feature type="domain" description="D-isomer specific 2-hydroxyacid dehydrogenase catalytic" evidence="5">
    <location>
        <begin position="26"/>
        <end position="317"/>
    </location>
</feature>
<dbReference type="InterPro" id="IPR029753">
    <property type="entry name" value="D-isomer_DH_CS"/>
</dbReference>
<evidence type="ECO:0000313" key="7">
    <source>
        <dbReference type="EMBL" id="UWP58987.1"/>
    </source>
</evidence>
<dbReference type="InterPro" id="IPR050418">
    <property type="entry name" value="D-iso_2-hydroxyacid_DH_PdxB"/>
</dbReference>
<evidence type="ECO:0000256" key="3">
    <source>
        <dbReference type="ARBA" id="ARBA00023027"/>
    </source>
</evidence>
<reference evidence="7" key="1">
    <citation type="journal article" date="2022" name="Cell">
        <title>Design, construction, and in vivo augmentation of a complex gut microbiome.</title>
        <authorList>
            <person name="Cheng A.G."/>
            <person name="Ho P.Y."/>
            <person name="Aranda-Diaz A."/>
            <person name="Jain S."/>
            <person name="Yu F.B."/>
            <person name="Meng X."/>
            <person name="Wang M."/>
            <person name="Iakiviak M."/>
            <person name="Nagashima K."/>
            <person name="Zhao A."/>
            <person name="Murugkar P."/>
            <person name="Patil A."/>
            <person name="Atabakhsh K."/>
            <person name="Weakley A."/>
            <person name="Yan J."/>
            <person name="Brumbaugh A.R."/>
            <person name="Higginbottom S."/>
            <person name="Dimas A."/>
            <person name="Shiver A.L."/>
            <person name="Deutschbauer A."/>
            <person name="Neff N."/>
            <person name="Sonnenburg J.L."/>
            <person name="Huang K.C."/>
            <person name="Fischbach M.A."/>
        </authorList>
    </citation>
    <scope>NUCLEOTIDE SEQUENCE</scope>
    <source>
        <strain evidence="7">DSM 19829</strain>
    </source>
</reference>
<dbReference type="PROSITE" id="PS00065">
    <property type="entry name" value="D_2_HYDROXYACID_DH_1"/>
    <property type="match status" value="1"/>
</dbReference>
<sequence length="328" mass="36069">MKIVVLDGYTENPGDLSWEGFTALGDLTVYERTPSGMEAERIGDAQIVYTNKTPITRETLDACPGIRYIGVLATGYNVVDYEYAGERGIPVTNIPTYGTDAVGQFAISMLLEICHHIGHHSQAVREGRWESCPDFCFWDYPLIELAGKTMGIIGFGRIGQVTGRIARALGMKVLACDSFENETGRQIGTYAGFDMLLESSDVISLHCPLFPETREIINRDTIARMKDGVIILNNSRGPLIAEQDLADALNCGKVYAAGLDVVSTEPIRGDNPLLKAKNCLITPHISWAPRESRQRLMDIAADNLAQFLKGTPVNVVNQQHMKDGEDKC</sequence>
<comment type="similarity">
    <text evidence="1 4">Belongs to the D-isomer specific 2-hydroxyacid dehydrogenase family.</text>
</comment>
<dbReference type="Pfam" id="PF02826">
    <property type="entry name" value="2-Hacid_dh_C"/>
    <property type="match status" value="1"/>
</dbReference>
<evidence type="ECO:0000256" key="1">
    <source>
        <dbReference type="ARBA" id="ARBA00005854"/>
    </source>
</evidence>
<dbReference type="PANTHER" id="PTHR43761:SF1">
    <property type="entry name" value="D-ISOMER SPECIFIC 2-HYDROXYACID DEHYDROGENASE CATALYTIC DOMAIN-CONTAINING PROTEIN-RELATED"/>
    <property type="match status" value="1"/>
</dbReference>
<evidence type="ECO:0000259" key="6">
    <source>
        <dbReference type="Pfam" id="PF02826"/>
    </source>
</evidence>
<protein>
    <submittedName>
        <fullName evidence="7">D-2-hydroxyacid dehydrogenase</fullName>
    </submittedName>
</protein>
<evidence type="ECO:0000313" key="8">
    <source>
        <dbReference type="Proteomes" id="UP001060164"/>
    </source>
</evidence>
<accession>A0ABY5VFD8</accession>
<organism evidence="7 8">
    <name type="scientific">Ruminococcus gauvreauii</name>
    <dbReference type="NCBI Taxonomy" id="438033"/>
    <lineage>
        <taxon>Bacteria</taxon>
        <taxon>Bacillati</taxon>
        <taxon>Bacillota</taxon>
        <taxon>Clostridia</taxon>
        <taxon>Eubacteriales</taxon>
        <taxon>Oscillospiraceae</taxon>
        <taxon>Ruminococcus</taxon>
    </lineage>
</organism>
<dbReference type="CDD" id="cd12162">
    <property type="entry name" value="2-Hacid_dh_4"/>
    <property type="match status" value="1"/>
</dbReference>
<dbReference type="InterPro" id="IPR006139">
    <property type="entry name" value="D-isomer_2_OHA_DH_cat_dom"/>
</dbReference>
<dbReference type="InterPro" id="IPR006140">
    <property type="entry name" value="D-isomer_DH_NAD-bd"/>
</dbReference>
<dbReference type="Pfam" id="PF00389">
    <property type="entry name" value="2-Hacid_dh"/>
    <property type="match status" value="1"/>
</dbReference>
<proteinExistence type="inferred from homology"/>
<keyword evidence="8" id="KW-1185">Reference proteome</keyword>
<dbReference type="PROSITE" id="PS00670">
    <property type="entry name" value="D_2_HYDROXYACID_DH_2"/>
    <property type="match status" value="1"/>
</dbReference>
<feature type="domain" description="D-isomer specific 2-hydroxyacid dehydrogenase NAD-binding" evidence="6">
    <location>
        <begin position="107"/>
        <end position="286"/>
    </location>
</feature>